<dbReference type="OrthoDB" id="8017601at2759"/>
<evidence type="ECO:0000313" key="2">
    <source>
        <dbReference type="Proteomes" id="UP000295192"/>
    </source>
</evidence>
<proteinExistence type="predicted"/>
<protein>
    <submittedName>
        <fullName evidence="1">Uncharacterized protein</fullName>
    </submittedName>
</protein>
<dbReference type="AlphaFoldDB" id="A0A484AX25"/>
<dbReference type="OMA" id="QFFTENT"/>
<dbReference type="Proteomes" id="UP000295192">
    <property type="component" value="Unassembled WGS sequence"/>
</dbReference>
<organism evidence="1 2">
    <name type="scientific">Drosophila navojoa</name>
    <name type="common">Fruit fly</name>
    <dbReference type="NCBI Taxonomy" id="7232"/>
    <lineage>
        <taxon>Eukaryota</taxon>
        <taxon>Metazoa</taxon>
        <taxon>Ecdysozoa</taxon>
        <taxon>Arthropoda</taxon>
        <taxon>Hexapoda</taxon>
        <taxon>Insecta</taxon>
        <taxon>Pterygota</taxon>
        <taxon>Neoptera</taxon>
        <taxon>Endopterygota</taxon>
        <taxon>Diptera</taxon>
        <taxon>Brachycera</taxon>
        <taxon>Muscomorpha</taxon>
        <taxon>Ephydroidea</taxon>
        <taxon>Drosophilidae</taxon>
        <taxon>Drosophila</taxon>
    </lineage>
</organism>
<dbReference type="STRING" id="7232.A0A484AX25"/>
<gene>
    <name evidence="1" type="ORF">AWZ03_012418</name>
</gene>
<accession>A0A484AX25</accession>
<name>A0A484AX25_DRONA</name>
<comment type="caution">
    <text evidence="1">The sequence shown here is derived from an EMBL/GenBank/DDBJ whole genome shotgun (WGS) entry which is preliminary data.</text>
</comment>
<reference evidence="1 2" key="1">
    <citation type="journal article" date="2019" name="J. Hered.">
        <title>An Improved Genome Assembly for Drosophila navojoa, the Basal Species in the mojavensis Cluster.</title>
        <authorList>
            <person name="Vanderlinde T."/>
            <person name="Dupim E.G."/>
            <person name="Nazario-Yepiz N.O."/>
            <person name="Carvalho A.B."/>
        </authorList>
    </citation>
    <scope>NUCLEOTIDE SEQUENCE [LARGE SCALE GENOMIC DNA]</scope>
    <source>
        <strain evidence="1">Navoj_Jal97</strain>
        <tissue evidence="1">Whole organism</tissue>
    </source>
</reference>
<keyword evidence="2" id="KW-1185">Reference proteome</keyword>
<evidence type="ECO:0000313" key="1">
    <source>
        <dbReference type="EMBL" id="TDG41159.1"/>
    </source>
</evidence>
<sequence>MAVLFQWLAPTQAGQLNRLGLDIEVIYSQHLFKPYNSESVEAAFRVDRRLKSLMGSGTLEYAALIQDQPLSSVQDEFKEMLSIVWLSALRNGNWRHFLNALKSASINAKYDVNVGVSGTLSLPTTIACNDSRLLSVELDSGHTVTVPALIWAQVRAVAPSVNVTNEFVVIAHNSPFLKVNERNGLCESMCHEVPWLRHSLFSKLHQYPFYGLAECCHVADVQDKLDNFPKSQAAPLLPPHITKILTDRS</sequence>
<dbReference type="EMBL" id="LSRL02000402">
    <property type="protein sequence ID" value="TDG41159.1"/>
    <property type="molecule type" value="Genomic_DNA"/>
</dbReference>